<keyword evidence="4" id="KW-1185">Reference proteome</keyword>
<accession>A0A834X7H0</accession>
<protein>
    <submittedName>
        <fullName evidence="3">Uncharacterized protein</fullName>
    </submittedName>
</protein>
<dbReference type="AlphaFoldDB" id="A0A834X7H0"/>
<gene>
    <name evidence="3" type="ORF">G2W53_007885</name>
</gene>
<evidence type="ECO:0000313" key="4">
    <source>
        <dbReference type="Proteomes" id="UP000634136"/>
    </source>
</evidence>
<dbReference type="Proteomes" id="UP000634136">
    <property type="component" value="Unassembled WGS sequence"/>
</dbReference>
<feature type="region of interest" description="Disordered" evidence="2">
    <location>
        <begin position="1"/>
        <end position="93"/>
    </location>
</feature>
<evidence type="ECO:0000256" key="1">
    <source>
        <dbReference type="SAM" id="Coils"/>
    </source>
</evidence>
<dbReference type="OrthoDB" id="1423700at2759"/>
<comment type="caution">
    <text evidence="3">The sequence shown here is derived from an EMBL/GenBank/DDBJ whole genome shotgun (WGS) entry which is preliminary data.</text>
</comment>
<keyword evidence="1" id="KW-0175">Coiled coil</keyword>
<feature type="coiled-coil region" evidence="1">
    <location>
        <begin position="275"/>
        <end position="302"/>
    </location>
</feature>
<evidence type="ECO:0000256" key="2">
    <source>
        <dbReference type="SAM" id="MobiDB-lite"/>
    </source>
</evidence>
<reference evidence="3" key="1">
    <citation type="submission" date="2020-09" db="EMBL/GenBank/DDBJ databases">
        <title>Genome-Enabled Discovery of Anthraquinone Biosynthesis in Senna tora.</title>
        <authorList>
            <person name="Kang S.-H."/>
            <person name="Pandey R.P."/>
            <person name="Lee C.-M."/>
            <person name="Sim J.-S."/>
            <person name="Jeong J.-T."/>
            <person name="Choi B.-S."/>
            <person name="Jung M."/>
            <person name="Ginzburg D."/>
            <person name="Zhao K."/>
            <person name="Won S.Y."/>
            <person name="Oh T.-J."/>
            <person name="Yu Y."/>
            <person name="Kim N.-H."/>
            <person name="Lee O.R."/>
            <person name="Lee T.-H."/>
            <person name="Bashyal P."/>
            <person name="Kim T.-S."/>
            <person name="Lee W.-H."/>
            <person name="Kawkins C."/>
            <person name="Kim C.-K."/>
            <person name="Kim J.S."/>
            <person name="Ahn B.O."/>
            <person name="Rhee S.Y."/>
            <person name="Sohng J.K."/>
        </authorList>
    </citation>
    <scope>NUCLEOTIDE SEQUENCE</scope>
    <source>
        <tissue evidence="3">Leaf</tissue>
    </source>
</reference>
<dbReference type="EMBL" id="JAAIUW010000003">
    <property type="protein sequence ID" value="KAF7839403.1"/>
    <property type="molecule type" value="Genomic_DNA"/>
</dbReference>
<organism evidence="3 4">
    <name type="scientific">Senna tora</name>
    <dbReference type="NCBI Taxonomy" id="362788"/>
    <lineage>
        <taxon>Eukaryota</taxon>
        <taxon>Viridiplantae</taxon>
        <taxon>Streptophyta</taxon>
        <taxon>Embryophyta</taxon>
        <taxon>Tracheophyta</taxon>
        <taxon>Spermatophyta</taxon>
        <taxon>Magnoliopsida</taxon>
        <taxon>eudicotyledons</taxon>
        <taxon>Gunneridae</taxon>
        <taxon>Pentapetalae</taxon>
        <taxon>rosids</taxon>
        <taxon>fabids</taxon>
        <taxon>Fabales</taxon>
        <taxon>Fabaceae</taxon>
        <taxon>Caesalpinioideae</taxon>
        <taxon>Cassia clade</taxon>
        <taxon>Senna</taxon>
    </lineage>
</organism>
<feature type="compositionally biased region" description="Low complexity" evidence="2">
    <location>
        <begin position="60"/>
        <end position="74"/>
    </location>
</feature>
<evidence type="ECO:0000313" key="3">
    <source>
        <dbReference type="EMBL" id="KAF7839403.1"/>
    </source>
</evidence>
<proteinExistence type="predicted"/>
<sequence length="327" mass="36351">MTGLKSICRTGPRRRPRSPPPPSPSPSSSSSPILVPPSPLQPQDPPPVVEDHTNVHPSEAAEPSTTTQPTAAPSSKKRIAQPAEAPKRTRARVCKSKSVLHPYPEPIPSGLEFDEPEHQSRYLMIRSLAVAQCKYLDPHTLDSLHLKNDVFSFADAIDSLCDYPENFVAARAYGDLIGDHSVKYDLSRSKDRGFLNPALLYILRFLAYSFSGRKDNPESIDSQSTLGMPPLDTESLEAMSLLDCLEDGTFCFARQQQRQVPQPPSSSSTSMDLNLAALDAKLEALDSKLEDVRQEGQNLRRSVDGMQEFMERSFDEIRRLLQDSHRL</sequence>
<feature type="compositionally biased region" description="Pro residues" evidence="2">
    <location>
        <begin position="34"/>
        <end position="48"/>
    </location>
</feature>
<name>A0A834X7H0_9FABA</name>